<dbReference type="InterPro" id="IPR018720">
    <property type="entry name" value="DUF2249"/>
</dbReference>
<feature type="domain" description="DUF2249" evidence="6">
    <location>
        <begin position="5"/>
        <end position="73"/>
    </location>
</feature>
<evidence type="ECO:0000256" key="2">
    <source>
        <dbReference type="ARBA" id="ARBA00022490"/>
    </source>
</evidence>
<dbReference type="PANTHER" id="PTHR36438:SF1">
    <property type="entry name" value="IRON-SULFUR CLUSTER REPAIR PROTEIN YTFE"/>
    <property type="match status" value="1"/>
</dbReference>
<comment type="caution">
    <text evidence="7">The sequence shown here is derived from an EMBL/GenBank/DDBJ whole genome shotgun (WGS) entry which is preliminary data.</text>
</comment>
<dbReference type="Proteomes" id="UP001168528">
    <property type="component" value="Unassembled WGS sequence"/>
</dbReference>
<dbReference type="EMBL" id="JAUKPO010000010">
    <property type="protein sequence ID" value="MDO1448207.1"/>
    <property type="molecule type" value="Genomic_DNA"/>
</dbReference>
<evidence type="ECO:0000313" key="7">
    <source>
        <dbReference type="EMBL" id="MDO1448207.1"/>
    </source>
</evidence>
<sequence>MNTLLDVRTLEPRFKHPFIFKNFDQLLYGEILTLVNDHDPIPLYYQFESERTGSFNWEYEAKGPDIWKIKITKTQHTSETVGDIVRKNPKAAAVFKKYKIDFCCNGNRLFEEVCAEAGLVPAELKEEISQSTEEAPAQVHADNWSLNFLIEYIIQNHHSYVLGAIPKLEESLLKVVKAHGVNHPELAAIAGHFTSLARELMQHMQKEEQILFPVIKEMVVNQKKGVKTTIPFGSVRNPIRVMEDEHAGAGEDIESIRRLSNNFTPPTDACFSYRLLYKQLEEFEEDLHQHVHLENNILFPKAIALESTFNR</sequence>
<feature type="domain" description="Hemerythrin-like" evidence="5">
    <location>
        <begin position="152"/>
        <end position="302"/>
    </location>
</feature>
<dbReference type="Pfam" id="PF04405">
    <property type="entry name" value="ScdA_N"/>
    <property type="match status" value="1"/>
</dbReference>
<dbReference type="InterPro" id="IPR012312">
    <property type="entry name" value="Hemerythrin-like"/>
</dbReference>
<reference evidence="7" key="1">
    <citation type="submission" date="2023-07" db="EMBL/GenBank/DDBJ databases">
        <title>The genome sequence of Rhodocytophaga aerolata KACC 12507.</title>
        <authorList>
            <person name="Zhang X."/>
        </authorList>
    </citation>
    <scope>NUCLEOTIDE SEQUENCE</scope>
    <source>
        <strain evidence="7">KACC 12507</strain>
    </source>
</reference>
<keyword evidence="8" id="KW-1185">Reference proteome</keyword>
<dbReference type="NCBIfam" id="TIGR03652">
    <property type="entry name" value="FeS_repair_RIC"/>
    <property type="match status" value="1"/>
</dbReference>
<keyword evidence="3" id="KW-0479">Metal-binding</keyword>
<proteinExistence type="predicted"/>
<gene>
    <name evidence="7" type="primary">ric</name>
    <name evidence="7" type="ORF">Q0590_18175</name>
</gene>
<organism evidence="7 8">
    <name type="scientific">Rhodocytophaga aerolata</name>
    <dbReference type="NCBI Taxonomy" id="455078"/>
    <lineage>
        <taxon>Bacteria</taxon>
        <taxon>Pseudomonadati</taxon>
        <taxon>Bacteroidota</taxon>
        <taxon>Cytophagia</taxon>
        <taxon>Cytophagales</taxon>
        <taxon>Rhodocytophagaceae</taxon>
        <taxon>Rhodocytophaga</taxon>
    </lineage>
</organism>
<keyword evidence="2" id="KW-0963">Cytoplasm</keyword>
<evidence type="ECO:0000313" key="8">
    <source>
        <dbReference type="Proteomes" id="UP001168528"/>
    </source>
</evidence>
<dbReference type="RefSeq" id="WP_302039008.1">
    <property type="nucleotide sequence ID" value="NZ_JAUKPO010000010.1"/>
</dbReference>
<dbReference type="PANTHER" id="PTHR36438">
    <property type="entry name" value="IRON-SULFUR CLUSTER REPAIR PROTEIN YTFE"/>
    <property type="match status" value="1"/>
</dbReference>
<comment type="subcellular location">
    <subcellularLocation>
        <location evidence="1">Cytoplasm</location>
    </subcellularLocation>
</comment>
<dbReference type="Pfam" id="PF10006">
    <property type="entry name" value="DUF2249"/>
    <property type="match status" value="1"/>
</dbReference>
<protein>
    <submittedName>
        <fullName evidence="7">Iron-sulfur cluster repair di-iron protein</fullName>
    </submittedName>
</protein>
<dbReference type="Gene3D" id="1.20.120.520">
    <property type="entry name" value="nmb1532 protein domain like"/>
    <property type="match status" value="1"/>
</dbReference>
<accession>A0ABT8R7Y4</accession>
<dbReference type="InterPro" id="IPR019903">
    <property type="entry name" value="RIC_family"/>
</dbReference>
<evidence type="ECO:0000256" key="4">
    <source>
        <dbReference type="ARBA" id="ARBA00023004"/>
    </source>
</evidence>
<keyword evidence="4" id="KW-0408">Iron</keyword>
<evidence type="ECO:0000259" key="6">
    <source>
        <dbReference type="Pfam" id="PF10006"/>
    </source>
</evidence>
<evidence type="ECO:0000256" key="1">
    <source>
        <dbReference type="ARBA" id="ARBA00004496"/>
    </source>
</evidence>
<evidence type="ECO:0000256" key="3">
    <source>
        <dbReference type="ARBA" id="ARBA00022723"/>
    </source>
</evidence>
<name>A0ABT8R7Y4_9BACT</name>
<dbReference type="Pfam" id="PF01814">
    <property type="entry name" value="Hemerythrin"/>
    <property type="match status" value="1"/>
</dbReference>
<evidence type="ECO:0000259" key="5">
    <source>
        <dbReference type="Pfam" id="PF01814"/>
    </source>
</evidence>